<reference evidence="3 4" key="1">
    <citation type="submission" date="2018-10" db="EMBL/GenBank/DDBJ databases">
        <title>Isolation from cow dung.</title>
        <authorList>
            <person name="Ling L."/>
        </authorList>
    </citation>
    <scope>NUCLEOTIDE SEQUENCE [LARGE SCALE GENOMIC DNA]</scope>
    <source>
        <strain evidence="3 4">NEAU-LL90</strain>
    </source>
</reference>
<dbReference type="AlphaFoldDB" id="A0A3M2L7X1"/>
<organism evidence="3 4">
    <name type="scientific">Nocardia stercoris</name>
    <dbReference type="NCBI Taxonomy" id="2483361"/>
    <lineage>
        <taxon>Bacteria</taxon>
        <taxon>Bacillati</taxon>
        <taxon>Actinomycetota</taxon>
        <taxon>Actinomycetes</taxon>
        <taxon>Mycobacteriales</taxon>
        <taxon>Nocardiaceae</taxon>
        <taxon>Nocardia</taxon>
    </lineage>
</organism>
<evidence type="ECO:0000256" key="2">
    <source>
        <dbReference type="SAM" id="Phobius"/>
    </source>
</evidence>
<evidence type="ECO:0000313" key="4">
    <source>
        <dbReference type="Proteomes" id="UP000279275"/>
    </source>
</evidence>
<dbReference type="Proteomes" id="UP000279275">
    <property type="component" value="Unassembled WGS sequence"/>
</dbReference>
<keyword evidence="4" id="KW-1185">Reference proteome</keyword>
<feature type="region of interest" description="Disordered" evidence="1">
    <location>
        <begin position="366"/>
        <end position="593"/>
    </location>
</feature>
<evidence type="ECO:0000313" key="3">
    <source>
        <dbReference type="EMBL" id="RMI30638.1"/>
    </source>
</evidence>
<comment type="caution">
    <text evidence="3">The sequence shown here is derived from an EMBL/GenBank/DDBJ whole genome shotgun (WGS) entry which is preliminary data.</text>
</comment>
<accession>A0A3M2L7X1</accession>
<feature type="region of interest" description="Disordered" evidence="1">
    <location>
        <begin position="288"/>
        <end position="308"/>
    </location>
</feature>
<dbReference type="RefSeq" id="WP_122189876.1">
    <property type="nucleotide sequence ID" value="NZ_RFFH01000009.1"/>
</dbReference>
<gene>
    <name evidence="3" type="ORF">EBN03_21510</name>
</gene>
<evidence type="ECO:0000256" key="1">
    <source>
        <dbReference type="SAM" id="MobiDB-lite"/>
    </source>
</evidence>
<feature type="transmembrane region" description="Helical" evidence="2">
    <location>
        <begin position="51"/>
        <end position="71"/>
    </location>
</feature>
<name>A0A3M2L7X1_9NOCA</name>
<keyword evidence="2" id="KW-1133">Transmembrane helix</keyword>
<dbReference type="EMBL" id="RFFH01000009">
    <property type="protein sequence ID" value="RMI30638.1"/>
    <property type="molecule type" value="Genomic_DNA"/>
</dbReference>
<feature type="transmembrane region" description="Helical" evidence="2">
    <location>
        <begin position="16"/>
        <end position="39"/>
    </location>
</feature>
<keyword evidence="2" id="KW-0812">Transmembrane</keyword>
<proteinExistence type="predicted"/>
<sequence length="703" mass="72132">MIDSDRLSTLLHEHPAVGAGIAGLFVMGAVVAIGSLVRAGRRHGITAERAGTLLSAALATGVSAQGMWVFFGRSLHLTLSLRIMFFAFLEIMVLTSALRARAAQQDGGSAGADGIAMWVLTCLSAVLAATDADDIGTVAIRLTAPLVAAWGWERSMALERRRSGKRDGVHWRITPERILIRLGLADPTDRTASQVATARRLVDVALAADHARTLRATGVGGRRMEGAVRKLRKSMRRAVEDGGLVDNERAPREVLLDNLRVLSGATALLDLELADPWIAEPAARPGVAPDRTPISTAARPDMLLGNGSVPVRDDVVPRAAHGVRPNGVWGNGLQLPDGSAAAVPSGNPAAMWGNGFAGSDPRVPIPGVAHDGDPDPNQVQGNGSGAGGAAAADPVTDRTGDLGFGPGAQAEPTANRVQGNGFGPGAQAEPIANRLQGNGFGPGAQAEPVANRVQGNALGPGAPVANRVQGNGFGPGATSRADGTGNRVQDAGLEPGAAPSGEADPDASRAQGRGTAPAENAPLDPVGQSASEPEAGPDETSQPRTGARRRTGRPPADSAPARVRPNPLPDDESRGNGPMSAGQQKVRRDPAVRARVRELRAADKPTAEIAAELGVSTRTVGRILADMEAAAAQSAGPWPPAPKPVPPAPKPVPPSPPVLNPADDVNPARALISSWDTGFHAINATAIANANAKHNANNGSQDI</sequence>
<feature type="region of interest" description="Disordered" evidence="1">
    <location>
        <begin position="631"/>
        <end position="663"/>
    </location>
</feature>
<keyword evidence="2" id="KW-0472">Membrane</keyword>
<dbReference type="OrthoDB" id="4503449at2"/>
<protein>
    <submittedName>
        <fullName evidence="3">Uncharacterized protein</fullName>
    </submittedName>
</protein>
<feature type="compositionally biased region" description="Pro residues" evidence="1">
    <location>
        <begin position="637"/>
        <end position="659"/>
    </location>
</feature>